<evidence type="ECO:0000313" key="3">
    <source>
        <dbReference type="EMBL" id="RPE36529.1"/>
    </source>
</evidence>
<proteinExistence type="predicted"/>
<comment type="caution">
    <text evidence="3">The sequence shown here is derived from an EMBL/GenBank/DDBJ whole genome shotgun (WGS) entry which is preliminary data.</text>
</comment>
<dbReference type="Proteomes" id="UP000266906">
    <property type="component" value="Unassembled WGS sequence"/>
</dbReference>
<protein>
    <recommendedName>
        <fullName evidence="6">SH3 domain-containing protein</fullName>
    </recommendedName>
</protein>
<name>A0A3N4S003_9ACTN</name>
<gene>
    <name evidence="3" type="ORF">EDD38_4904</name>
    <name evidence="2" type="ORF">EDD39_4412</name>
</gene>
<dbReference type="Proteomes" id="UP000267408">
    <property type="component" value="Unassembled WGS sequence"/>
</dbReference>
<evidence type="ECO:0000313" key="5">
    <source>
        <dbReference type="Proteomes" id="UP000267408"/>
    </source>
</evidence>
<evidence type="ECO:0000256" key="1">
    <source>
        <dbReference type="SAM" id="SignalP"/>
    </source>
</evidence>
<keyword evidence="4" id="KW-1185">Reference proteome</keyword>
<feature type="signal peptide" evidence="1">
    <location>
        <begin position="1"/>
        <end position="30"/>
    </location>
</feature>
<evidence type="ECO:0000313" key="2">
    <source>
        <dbReference type="EMBL" id="ROR46152.1"/>
    </source>
</evidence>
<keyword evidence="1" id="KW-0732">Signal</keyword>
<evidence type="ECO:0008006" key="6">
    <source>
        <dbReference type="Google" id="ProtNLM"/>
    </source>
</evidence>
<accession>A0A8G1ULF3</accession>
<dbReference type="RefSeq" id="WP_123558530.1">
    <property type="nucleotide sequence ID" value="NZ_JBEYIY010000061.1"/>
</dbReference>
<reference evidence="4 5" key="1">
    <citation type="submission" date="2018-11" db="EMBL/GenBank/DDBJ databases">
        <title>Sequencing the genomes of 1000 actinobacteria strains.</title>
        <authorList>
            <person name="Klenk H.-P."/>
        </authorList>
    </citation>
    <scope>NUCLEOTIDE SEQUENCE [LARGE SCALE GENOMIC DNA]</scope>
    <source>
        <strain evidence="2 5">DSM 44780</strain>
        <strain evidence="3 4">DSM 44781</strain>
    </source>
</reference>
<accession>A0A3N4S003</accession>
<evidence type="ECO:0000313" key="4">
    <source>
        <dbReference type="Proteomes" id="UP000266906"/>
    </source>
</evidence>
<feature type="chain" id="PRO_5044596215" description="SH3 domain-containing protein" evidence="1">
    <location>
        <begin position="31"/>
        <end position="126"/>
    </location>
</feature>
<organism evidence="3 4">
    <name type="scientific">Kitasatospora cineracea</name>
    <dbReference type="NCBI Taxonomy" id="88074"/>
    <lineage>
        <taxon>Bacteria</taxon>
        <taxon>Bacillati</taxon>
        <taxon>Actinomycetota</taxon>
        <taxon>Actinomycetes</taxon>
        <taxon>Kitasatosporales</taxon>
        <taxon>Streptomycetaceae</taxon>
        <taxon>Kitasatospora</taxon>
    </lineage>
</organism>
<dbReference type="EMBL" id="RJVJ01000001">
    <property type="protein sequence ID" value="ROR46152.1"/>
    <property type="molecule type" value="Genomic_DNA"/>
</dbReference>
<dbReference type="EMBL" id="RKQG01000001">
    <property type="protein sequence ID" value="RPE36529.1"/>
    <property type="molecule type" value="Genomic_DNA"/>
</dbReference>
<sequence length="126" mass="12526">MGKVLKRAAASTAVLVAAATAAIGAGSAPASGSVVIALGTTYSAGVYSSPNAGSAKVGVPDLHPGDSVAVNCWTVGGNVGTFGDVWYHAFQEIYGGAPYQQVGGWVFAPYVDGAAAFHNNAIPRCP</sequence>
<dbReference type="AlphaFoldDB" id="A0A3N4S003"/>